<dbReference type="EnsemblPlants" id="OMERI04G05100.1">
    <property type="protein sequence ID" value="OMERI04G05100.1"/>
    <property type="gene ID" value="OMERI04G05100"/>
</dbReference>
<dbReference type="Pfam" id="PF04751">
    <property type="entry name" value="DarP"/>
    <property type="match status" value="2"/>
</dbReference>
<dbReference type="HOGENOM" id="CLU_354262_0_0_1"/>
<evidence type="ECO:0000259" key="2">
    <source>
        <dbReference type="Pfam" id="PF11835"/>
    </source>
</evidence>
<dbReference type="SUPFAM" id="SSF54928">
    <property type="entry name" value="RNA-binding domain, RBD"/>
    <property type="match status" value="1"/>
</dbReference>
<dbReference type="InterPro" id="IPR023153">
    <property type="entry name" value="DarP_sf"/>
</dbReference>
<feature type="compositionally biased region" description="Low complexity" evidence="1">
    <location>
        <begin position="41"/>
        <end position="51"/>
    </location>
</feature>
<dbReference type="CDD" id="cd12422">
    <property type="entry name" value="RRM2_PTBP1_hnRNPL_like"/>
    <property type="match status" value="1"/>
</dbReference>
<dbReference type="Gramene" id="OMERI04G05100.1">
    <property type="protein sequence ID" value="OMERI04G05100.1"/>
    <property type="gene ID" value="OMERI04G05100"/>
</dbReference>
<dbReference type="Proteomes" id="UP000008021">
    <property type="component" value="Chromosome 4"/>
</dbReference>
<dbReference type="PANTHER" id="PTHR36898">
    <property type="entry name" value="OSJNBB0026I12.6 PROTEIN"/>
    <property type="match status" value="1"/>
</dbReference>
<dbReference type="PANTHER" id="PTHR36898:SF1">
    <property type="entry name" value="OS04G0250700 PROTEIN"/>
    <property type="match status" value="1"/>
</dbReference>
<feature type="region of interest" description="Disordered" evidence="1">
    <location>
        <begin position="41"/>
        <end position="74"/>
    </location>
</feature>
<evidence type="ECO:0000313" key="4">
    <source>
        <dbReference type="Proteomes" id="UP000008021"/>
    </source>
</evidence>
<organism evidence="3">
    <name type="scientific">Oryza meridionalis</name>
    <dbReference type="NCBI Taxonomy" id="40149"/>
    <lineage>
        <taxon>Eukaryota</taxon>
        <taxon>Viridiplantae</taxon>
        <taxon>Streptophyta</taxon>
        <taxon>Embryophyta</taxon>
        <taxon>Tracheophyta</taxon>
        <taxon>Spermatophyta</taxon>
        <taxon>Magnoliopsida</taxon>
        <taxon>Liliopsida</taxon>
        <taxon>Poales</taxon>
        <taxon>Poaceae</taxon>
        <taxon>BOP clade</taxon>
        <taxon>Oryzoideae</taxon>
        <taxon>Oryzeae</taxon>
        <taxon>Oryzinae</taxon>
        <taxon>Oryza</taxon>
    </lineage>
</organism>
<reference evidence="3" key="1">
    <citation type="submission" date="2015-04" db="UniProtKB">
        <authorList>
            <consortium name="EnsemblPlants"/>
        </authorList>
    </citation>
    <scope>IDENTIFICATION</scope>
</reference>
<feature type="compositionally biased region" description="Polar residues" evidence="1">
    <location>
        <begin position="293"/>
        <end position="302"/>
    </location>
</feature>
<dbReference type="eggNOG" id="KOG0242">
    <property type="taxonomic scope" value="Eukaryota"/>
</dbReference>
<reference evidence="3" key="2">
    <citation type="submission" date="2018-05" db="EMBL/GenBank/DDBJ databases">
        <title>OmerRS3 (Oryza meridionalis Reference Sequence Version 3).</title>
        <authorList>
            <person name="Zhang J."/>
            <person name="Kudrna D."/>
            <person name="Lee S."/>
            <person name="Talag J."/>
            <person name="Welchert J."/>
            <person name="Wing R.A."/>
        </authorList>
    </citation>
    <scope>NUCLEOTIDE SEQUENCE [LARGE SCALE GENOMIC DNA]</scope>
    <source>
        <strain evidence="3">cv. OR44</strain>
    </source>
</reference>
<dbReference type="CDD" id="cd16331">
    <property type="entry name" value="YjgA-like"/>
    <property type="match status" value="1"/>
</dbReference>
<dbReference type="Gene3D" id="3.30.70.330">
    <property type="match status" value="1"/>
</dbReference>
<dbReference type="Gene3D" id="1.10.60.30">
    <property type="entry name" value="PSPTO4464-like domains"/>
    <property type="match status" value="1"/>
</dbReference>
<name>A0A0E0DBS5_9ORYZ</name>
<sequence>MASAAAAAAAAPLRRSLLPSLTPSCLFSSLASSSHRLSLPRALRPAGPLPSDVEDSDDSNVGDGAGEALRKSRNDLKREARRAVQWGMDLAKFSPLQIKRILRAASLDREVFDALMLVKRFGPDVREGKRRQFNYIVKWDRDNMVSEQSVRGIPSKEASWATHCCNGDLWRRNLSHGSAGASGARQVFGEMPSRLGGGIGAVLRVQVSHVLYPMTTEVLHQVYDSYGAAAVQILATSTWHVEALVSFISSQDAERARSATHGRNIYDGCCQLNIQYAQPLLGGDVDMTPTKCSMSGPSSATTRPMADSSPAAPEHVFPATMNPSTPSATSAAAAPPVSLTTTKEDEADMGKVEDKSAKTFHDLCVEIKEMINQMFETCRNSKVEPIVGDDDSTGVTVVPCTITDSVSIALEASQEIDADMGDNDDLAREEDCVENAAVETKLYPVLSFSGQWMDHKEKASSDMYSTCLGQDVGILFLNLAINQRVSSFVNRVNLNPWPDPWLHPSSGSVVVFKPIQSWPPPSQANSEGTCAKQQLEPAQTIVSVLFLESFLNQEPRVEFIELKWWRLPQANLCDMGNCAATLQVKVLELLGMGMLLIWVPTTKQFLRCCLIFTERALRYLYRMIIRMQICLAFVLQNGQQQQGNDEQSVALCGGRLLRGAQPELMDTLIQYSKDGDDNRLLALMSENTFLMEDEEIEDLPCNEEEGDKEHIEIADRWFEGLLSKDISVTNEVYAIHNVEFDRQELRKLVRTVHMVQDNIENEYEEESTMKLFGAKKQLLCFLRSIAKEAYIKS</sequence>
<feature type="domain" description="PTBP1-like RNA recognition motif 2" evidence="2">
    <location>
        <begin position="191"/>
        <end position="279"/>
    </location>
</feature>
<evidence type="ECO:0000256" key="1">
    <source>
        <dbReference type="SAM" id="MobiDB-lite"/>
    </source>
</evidence>
<dbReference type="InterPro" id="IPR006839">
    <property type="entry name" value="DarP"/>
</dbReference>
<feature type="compositionally biased region" description="Low complexity" evidence="1">
    <location>
        <begin position="318"/>
        <end position="341"/>
    </location>
</feature>
<feature type="region of interest" description="Disordered" evidence="1">
    <location>
        <begin position="293"/>
        <end position="353"/>
    </location>
</feature>
<dbReference type="STRING" id="40149.A0A0E0DBS5"/>
<dbReference type="Pfam" id="PF11835">
    <property type="entry name" value="RRM_8"/>
    <property type="match status" value="1"/>
</dbReference>
<evidence type="ECO:0000313" key="3">
    <source>
        <dbReference type="EnsemblPlants" id="OMERI04G05100.1"/>
    </source>
</evidence>
<dbReference type="InterPro" id="IPR021790">
    <property type="entry name" value="PTBP1-like_RRM2"/>
</dbReference>
<feature type="compositionally biased region" description="Basic and acidic residues" evidence="1">
    <location>
        <begin position="342"/>
        <end position="353"/>
    </location>
</feature>
<dbReference type="InterPro" id="IPR012677">
    <property type="entry name" value="Nucleotide-bd_a/b_plait_sf"/>
</dbReference>
<protein>
    <recommendedName>
        <fullName evidence="2">PTBP1-like RNA recognition motif 2 domain-containing protein</fullName>
    </recommendedName>
</protein>
<dbReference type="SUPFAM" id="SSF158710">
    <property type="entry name" value="PSPTO4464-like"/>
    <property type="match status" value="2"/>
</dbReference>
<dbReference type="AlphaFoldDB" id="A0A0E0DBS5"/>
<dbReference type="InterPro" id="IPR035979">
    <property type="entry name" value="RBD_domain_sf"/>
</dbReference>
<dbReference type="GO" id="GO:0003676">
    <property type="term" value="F:nucleic acid binding"/>
    <property type="evidence" value="ECO:0007669"/>
    <property type="project" value="InterPro"/>
</dbReference>
<accession>A0A0E0DBS5</accession>
<keyword evidence="4" id="KW-1185">Reference proteome</keyword>
<proteinExistence type="predicted"/>